<dbReference type="PRINTS" id="PR00344">
    <property type="entry name" value="BCTRLSENSOR"/>
</dbReference>
<name>A0A951PRU1_9CYAN</name>
<feature type="domain" description="Response regulatory" evidence="12">
    <location>
        <begin position="1"/>
        <end position="36"/>
    </location>
</feature>
<dbReference type="SUPFAM" id="SSF55874">
    <property type="entry name" value="ATPase domain of HSP90 chaperone/DNA topoisomerase II/histidine kinase"/>
    <property type="match status" value="1"/>
</dbReference>
<evidence type="ECO:0000256" key="2">
    <source>
        <dbReference type="ARBA" id="ARBA00012438"/>
    </source>
</evidence>
<dbReference type="Pfam" id="PF00512">
    <property type="entry name" value="HisKA"/>
    <property type="match status" value="1"/>
</dbReference>
<feature type="coiled-coil region" evidence="10">
    <location>
        <begin position="31"/>
        <end position="79"/>
    </location>
</feature>
<dbReference type="GO" id="GO:0005524">
    <property type="term" value="F:ATP binding"/>
    <property type="evidence" value="ECO:0007669"/>
    <property type="project" value="UniProtKB-KW"/>
</dbReference>
<feature type="domain" description="Histidine kinase" evidence="11">
    <location>
        <begin position="86"/>
        <end position="302"/>
    </location>
</feature>
<comment type="caution">
    <text evidence="13">The sequence shown here is derived from an EMBL/GenBank/DDBJ whole genome shotgun (WGS) entry which is preliminary data.</text>
</comment>
<protein>
    <recommendedName>
        <fullName evidence="2">histidine kinase</fullName>
        <ecNumber evidence="2">2.7.13.3</ecNumber>
    </recommendedName>
</protein>
<dbReference type="InterPro" id="IPR005467">
    <property type="entry name" value="His_kinase_dom"/>
</dbReference>
<keyword evidence="3" id="KW-0597">Phosphoprotein</keyword>
<dbReference type="InterPro" id="IPR011006">
    <property type="entry name" value="CheY-like_superfamily"/>
</dbReference>
<evidence type="ECO:0000259" key="12">
    <source>
        <dbReference type="PROSITE" id="PS50110"/>
    </source>
</evidence>
<dbReference type="PROSITE" id="PS50110">
    <property type="entry name" value="RESPONSE_REGULATORY"/>
    <property type="match status" value="1"/>
</dbReference>
<dbReference type="SMART" id="SM00387">
    <property type="entry name" value="HATPase_c"/>
    <property type="match status" value="1"/>
</dbReference>
<evidence type="ECO:0000256" key="1">
    <source>
        <dbReference type="ARBA" id="ARBA00000085"/>
    </source>
</evidence>
<dbReference type="InterPro" id="IPR050736">
    <property type="entry name" value="Sensor_HK_Regulatory"/>
</dbReference>
<dbReference type="SUPFAM" id="SSF52172">
    <property type="entry name" value="CheY-like"/>
    <property type="match status" value="1"/>
</dbReference>
<dbReference type="Pfam" id="PF02518">
    <property type="entry name" value="HATPase_c"/>
    <property type="match status" value="1"/>
</dbReference>
<evidence type="ECO:0000256" key="7">
    <source>
        <dbReference type="ARBA" id="ARBA00022840"/>
    </source>
</evidence>
<dbReference type="AlphaFoldDB" id="A0A951PRU1"/>
<dbReference type="SUPFAM" id="SSF47384">
    <property type="entry name" value="Homodimeric domain of signal transducing histidine kinase"/>
    <property type="match status" value="1"/>
</dbReference>
<dbReference type="SMART" id="SM00388">
    <property type="entry name" value="HisKA"/>
    <property type="match status" value="1"/>
</dbReference>
<dbReference type="InterPro" id="IPR001789">
    <property type="entry name" value="Sig_transdc_resp-reg_receiver"/>
</dbReference>
<dbReference type="Gene3D" id="1.10.287.130">
    <property type="match status" value="1"/>
</dbReference>
<accession>A0A951PRU1</accession>
<dbReference type="Gene3D" id="6.10.250.690">
    <property type="match status" value="1"/>
</dbReference>
<dbReference type="PANTHER" id="PTHR43711:SF26">
    <property type="entry name" value="SENSOR HISTIDINE KINASE RCSC"/>
    <property type="match status" value="1"/>
</dbReference>
<dbReference type="GO" id="GO:0000155">
    <property type="term" value="F:phosphorelay sensor kinase activity"/>
    <property type="evidence" value="ECO:0007669"/>
    <property type="project" value="InterPro"/>
</dbReference>
<reference evidence="13" key="2">
    <citation type="journal article" date="2022" name="Microbiol. Resour. Announc.">
        <title>Metagenome Sequencing to Explore Phylogenomics of Terrestrial Cyanobacteria.</title>
        <authorList>
            <person name="Ward R.D."/>
            <person name="Stajich J.E."/>
            <person name="Johansen J.R."/>
            <person name="Huntemann M."/>
            <person name="Clum A."/>
            <person name="Foster B."/>
            <person name="Foster B."/>
            <person name="Roux S."/>
            <person name="Palaniappan K."/>
            <person name="Varghese N."/>
            <person name="Mukherjee S."/>
            <person name="Reddy T.B.K."/>
            <person name="Daum C."/>
            <person name="Copeland A."/>
            <person name="Chen I.A."/>
            <person name="Ivanova N.N."/>
            <person name="Kyrpides N.C."/>
            <person name="Shapiro N."/>
            <person name="Eloe-Fadrosh E.A."/>
            <person name="Pietrasiak N."/>
        </authorList>
    </citation>
    <scope>NUCLEOTIDE SEQUENCE</scope>
    <source>
        <strain evidence="13">CPER-KK1</strain>
    </source>
</reference>
<keyword evidence="4" id="KW-0808">Transferase</keyword>
<keyword evidence="10" id="KW-0175">Coiled coil</keyword>
<dbReference type="InterPro" id="IPR004358">
    <property type="entry name" value="Sig_transdc_His_kin-like_C"/>
</dbReference>
<keyword evidence="6 13" id="KW-0418">Kinase</keyword>
<evidence type="ECO:0000256" key="3">
    <source>
        <dbReference type="ARBA" id="ARBA00022553"/>
    </source>
</evidence>
<dbReference type="EC" id="2.7.13.3" evidence="2"/>
<dbReference type="InterPro" id="IPR036890">
    <property type="entry name" value="HATPase_C_sf"/>
</dbReference>
<dbReference type="PROSITE" id="PS50109">
    <property type="entry name" value="HIS_KIN"/>
    <property type="match status" value="1"/>
</dbReference>
<sequence>MNEVFDKVKAFEVGGVDYITKPFQAQEVLARVEHQLQLRRLTQQLLEQNARLQQEVHQREMAEAEVRKALSKEQELNQLKSYFVSMVSHEFRNPLTAILGFAEFMKDCSQQLSEQKKQEYLRQIEESARRMTALLNDVLSIGQAEAGKLEFNPQPLAVEEFCDDLVEEIKRVNSAQHRIAFSSQRQLTKACMDKNLLRQILTNLLSNAIKYSPEGSTVTFNLVCQDGEAIFHIKDEGIGISPEDQQQLFESFHRGSNVGKISGTGLGLTIVKTAVDLHGGQIAVKSEVGTGTTFSVAIPLNNSSQNARTD</sequence>
<evidence type="ECO:0000256" key="9">
    <source>
        <dbReference type="PROSITE-ProRule" id="PRU00169"/>
    </source>
</evidence>
<evidence type="ECO:0000256" key="4">
    <source>
        <dbReference type="ARBA" id="ARBA00022679"/>
    </source>
</evidence>
<organism evidence="13 14">
    <name type="scientific">Symplocastrum torsivum CPER-KK1</name>
    <dbReference type="NCBI Taxonomy" id="450513"/>
    <lineage>
        <taxon>Bacteria</taxon>
        <taxon>Bacillati</taxon>
        <taxon>Cyanobacteriota</taxon>
        <taxon>Cyanophyceae</taxon>
        <taxon>Oscillatoriophycideae</taxon>
        <taxon>Oscillatoriales</taxon>
        <taxon>Microcoleaceae</taxon>
        <taxon>Symplocastrum</taxon>
    </lineage>
</organism>
<evidence type="ECO:0000313" key="14">
    <source>
        <dbReference type="Proteomes" id="UP000753908"/>
    </source>
</evidence>
<keyword evidence="8" id="KW-0902">Two-component regulatory system</keyword>
<dbReference type="InterPro" id="IPR003594">
    <property type="entry name" value="HATPase_dom"/>
</dbReference>
<dbReference type="PANTHER" id="PTHR43711">
    <property type="entry name" value="TWO-COMPONENT HISTIDINE KINASE"/>
    <property type="match status" value="1"/>
</dbReference>
<dbReference type="Proteomes" id="UP000753908">
    <property type="component" value="Unassembled WGS sequence"/>
</dbReference>
<evidence type="ECO:0000256" key="8">
    <source>
        <dbReference type="ARBA" id="ARBA00023012"/>
    </source>
</evidence>
<comment type="caution">
    <text evidence="9">Lacks conserved residue(s) required for the propagation of feature annotation.</text>
</comment>
<evidence type="ECO:0000313" key="13">
    <source>
        <dbReference type="EMBL" id="MBW4547628.1"/>
    </source>
</evidence>
<keyword evidence="7" id="KW-0067">ATP-binding</keyword>
<dbReference type="EMBL" id="JAHHIF010000045">
    <property type="protein sequence ID" value="MBW4547628.1"/>
    <property type="molecule type" value="Genomic_DNA"/>
</dbReference>
<evidence type="ECO:0000256" key="6">
    <source>
        <dbReference type="ARBA" id="ARBA00022777"/>
    </source>
</evidence>
<dbReference type="CDD" id="cd00082">
    <property type="entry name" value="HisKA"/>
    <property type="match status" value="1"/>
</dbReference>
<dbReference type="FunFam" id="1.10.287.130:FF:000001">
    <property type="entry name" value="Two-component sensor histidine kinase"/>
    <property type="match status" value="1"/>
</dbReference>
<keyword evidence="5" id="KW-0547">Nucleotide-binding</keyword>
<gene>
    <name evidence="13" type="ORF">KME25_24775</name>
</gene>
<dbReference type="CDD" id="cd00075">
    <property type="entry name" value="HATPase"/>
    <property type="match status" value="1"/>
</dbReference>
<evidence type="ECO:0000259" key="11">
    <source>
        <dbReference type="PROSITE" id="PS50109"/>
    </source>
</evidence>
<comment type="catalytic activity">
    <reaction evidence="1">
        <text>ATP + protein L-histidine = ADP + protein N-phospho-L-histidine.</text>
        <dbReference type="EC" id="2.7.13.3"/>
    </reaction>
</comment>
<reference evidence="13" key="1">
    <citation type="submission" date="2021-05" db="EMBL/GenBank/DDBJ databases">
        <authorList>
            <person name="Pietrasiak N."/>
            <person name="Ward R."/>
            <person name="Stajich J.E."/>
            <person name="Kurbessoian T."/>
        </authorList>
    </citation>
    <scope>NUCLEOTIDE SEQUENCE</scope>
    <source>
        <strain evidence="13">CPER-KK1</strain>
    </source>
</reference>
<dbReference type="FunFam" id="3.30.565.10:FF:000037">
    <property type="entry name" value="Hybrid sensor histidine kinase/response regulator"/>
    <property type="match status" value="1"/>
</dbReference>
<dbReference type="Gene3D" id="3.30.565.10">
    <property type="entry name" value="Histidine kinase-like ATPase, C-terminal domain"/>
    <property type="match status" value="1"/>
</dbReference>
<evidence type="ECO:0000256" key="5">
    <source>
        <dbReference type="ARBA" id="ARBA00022741"/>
    </source>
</evidence>
<proteinExistence type="predicted"/>
<dbReference type="InterPro" id="IPR036097">
    <property type="entry name" value="HisK_dim/P_sf"/>
</dbReference>
<evidence type="ECO:0000256" key="10">
    <source>
        <dbReference type="SAM" id="Coils"/>
    </source>
</evidence>
<dbReference type="InterPro" id="IPR003661">
    <property type="entry name" value="HisK_dim/P_dom"/>
</dbReference>